<comment type="caution">
    <text evidence="1">The sequence shown here is derived from an EMBL/GenBank/DDBJ whole genome shotgun (WGS) entry which is preliminary data.</text>
</comment>
<name>A0A0F9AXV7_9ZZZZ</name>
<proteinExistence type="predicted"/>
<accession>A0A0F9AXV7</accession>
<dbReference type="EMBL" id="LAZR01055079">
    <property type="protein sequence ID" value="KKK77181.1"/>
    <property type="molecule type" value="Genomic_DNA"/>
</dbReference>
<protein>
    <submittedName>
        <fullName evidence="1">Uncharacterized protein</fullName>
    </submittedName>
</protein>
<gene>
    <name evidence="1" type="ORF">LCGC14_2856180</name>
</gene>
<dbReference type="AlphaFoldDB" id="A0A0F9AXV7"/>
<sequence length="68" mass="7482">MKIEGKITMSQYGVFMIDTPLLDTAKALRDADELPKSVTIELEALKPYTIGGVPIVFKMKPKAKKKGS</sequence>
<organism evidence="1">
    <name type="scientific">marine sediment metagenome</name>
    <dbReference type="NCBI Taxonomy" id="412755"/>
    <lineage>
        <taxon>unclassified sequences</taxon>
        <taxon>metagenomes</taxon>
        <taxon>ecological metagenomes</taxon>
    </lineage>
</organism>
<evidence type="ECO:0000313" key="1">
    <source>
        <dbReference type="EMBL" id="KKK77181.1"/>
    </source>
</evidence>
<reference evidence="1" key="1">
    <citation type="journal article" date="2015" name="Nature">
        <title>Complex archaea that bridge the gap between prokaryotes and eukaryotes.</title>
        <authorList>
            <person name="Spang A."/>
            <person name="Saw J.H."/>
            <person name="Jorgensen S.L."/>
            <person name="Zaremba-Niedzwiedzka K."/>
            <person name="Martijn J."/>
            <person name="Lind A.E."/>
            <person name="van Eijk R."/>
            <person name="Schleper C."/>
            <person name="Guy L."/>
            <person name="Ettema T.J."/>
        </authorList>
    </citation>
    <scope>NUCLEOTIDE SEQUENCE</scope>
</reference>